<comment type="caution">
    <text evidence="6">The sequence shown here is derived from an EMBL/GenBank/DDBJ whole genome shotgun (WGS) entry which is preliminary data.</text>
</comment>
<accession>A0A9Q6HNX7</accession>
<dbReference type="Gene3D" id="3.40.190.10">
    <property type="entry name" value="Periplasmic binding protein-like II"/>
    <property type="match status" value="1"/>
</dbReference>
<protein>
    <submittedName>
        <fullName evidence="6">Nickel ABC transporter substrate-binding protein</fullName>
    </submittedName>
</protein>
<dbReference type="GO" id="GO:0042597">
    <property type="term" value="C:periplasmic space"/>
    <property type="evidence" value="ECO:0007669"/>
    <property type="project" value="UniProtKB-ARBA"/>
</dbReference>
<sequence>MKKMLALLATSAVILAGCSSSGNSSKGKTLNVELPLKTTSIAPYNTDVPVKVGAAESLFKATAEGKVQKLLVKSYHQTSPTQLELTLRDDIKFQNGKKVTGKAVKSSIEESIKKSDLVKGSLPIKTITTKGQHVTITTKAPYPELVSELASPFSAIYDTKADGNINKKPVGTGPYKIKDYQQSQSIKLDRNDDYWQGKPKLDHIKVTYQEDGNARTSDLDSGKADVITDVPVEKVATLKNSENSKVSTVSGFRTGLLMYNHKSDKMTKPVREALDKVIDRDSIAQNVAKGYATPATGPFNTKLDFINNRDIQTQDIAKAKKLMKAEGYTKSHPLKLTVSTYNGRPELPKMAQVIQSDAKKANIDITLRNVDDIDGYLKDKNQWDASLYSFGTIPRGDTGYFFNQAYKSEGAINAGSYSNKKVTALINRFNTTVNKDERNRLTNEIIDITNKDLANSYITYNDNIVGLSKNVENLKAAPEGIYLIDYKVDKKQ</sequence>
<dbReference type="AlphaFoldDB" id="A0A9Q6HNX7"/>
<dbReference type="PIRSF" id="PIRSF002741">
    <property type="entry name" value="MppA"/>
    <property type="match status" value="1"/>
</dbReference>
<dbReference type="GO" id="GO:0043190">
    <property type="term" value="C:ATP-binding cassette (ABC) transporter complex"/>
    <property type="evidence" value="ECO:0007669"/>
    <property type="project" value="InterPro"/>
</dbReference>
<dbReference type="Gene3D" id="3.10.105.10">
    <property type="entry name" value="Dipeptide-binding Protein, Domain 3"/>
    <property type="match status" value="1"/>
</dbReference>
<dbReference type="PANTHER" id="PTHR30290">
    <property type="entry name" value="PERIPLASMIC BINDING COMPONENT OF ABC TRANSPORTER"/>
    <property type="match status" value="1"/>
</dbReference>
<feature type="chain" id="PRO_5040291356" evidence="4">
    <location>
        <begin position="17"/>
        <end position="492"/>
    </location>
</feature>
<dbReference type="Proteomes" id="UP000241960">
    <property type="component" value="Unassembled WGS sequence"/>
</dbReference>
<evidence type="ECO:0000256" key="4">
    <source>
        <dbReference type="SAM" id="SignalP"/>
    </source>
</evidence>
<organism evidence="6 7">
    <name type="scientific">Staphylococcus succinus</name>
    <dbReference type="NCBI Taxonomy" id="61015"/>
    <lineage>
        <taxon>Bacteria</taxon>
        <taxon>Bacillati</taxon>
        <taxon>Bacillota</taxon>
        <taxon>Bacilli</taxon>
        <taxon>Bacillales</taxon>
        <taxon>Staphylococcaceae</taxon>
        <taxon>Staphylococcus</taxon>
    </lineage>
</organism>
<keyword evidence="2" id="KW-0813">Transport</keyword>
<name>A0A9Q6HNX7_9STAP</name>
<dbReference type="Pfam" id="PF00496">
    <property type="entry name" value="SBP_bac_5"/>
    <property type="match status" value="1"/>
</dbReference>
<feature type="signal peptide" evidence="4">
    <location>
        <begin position="1"/>
        <end position="16"/>
    </location>
</feature>
<dbReference type="PROSITE" id="PS51257">
    <property type="entry name" value="PROKAR_LIPOPROTEIN"/>
    <property type="match status" value="1"/>
</dbReference>
<gene>
    <name evidence="6" type="ORF">BU058_08450</name>
</gene>
<evidence type="ECO:0000256" key="3">
    <source>
        <dbReference type="ARBA" id="ARBA00022729"/>
    </source>
</evidence>
<reference evidence="6 7" key="1">
    <citation type="journal article" date="2016" name="Front. Microbiol.">
        <title>Comprehensive Phylogenetic Analysis of Bovine Non-aureus Staphylococci Species Based on Whole-Genome Sequencing.</title>
        <authorList>
            <person name="Naushad S."/>
            <person name="Barkema H.W."/>
            <person name="Luby C."/>
            <person name="Condas L.A."/>
            <person name="Nobrega D.B."/>
            <person name="Carson D.A."/>
            <person name="De Buck J."/>
        </authorList>
    </citation>
    <scope>NUCLEOTIDE SEQUENCE [LARGE SCALE GENOMIC DNA]</scope>
    <source>
        <strain evidence="6 7">SNUC 1231</strain>
    </source>
</reference>
<dbReference type="InterPro" id="IPR050035">
    <property type="entry name" value="NikA"/>
</dbReference>
<dbReference type="InterPro" id="IPR030678">
    <property type="entry name" value="Peptide/Ni-bd"/>
</dbReference>
<evidence type="ECO:0000313" key="7">
    <source>
        <dbReference type="Proteomes" id="UP000241960"/>
    </source>
</evidence>
<dbReference type="RefSeq" id="WP_107545109.1">
    <property type="nucleotide sequence ID" value="NZ_JAMWUX010000002.1"/>
</dbReference>
<dbReference type="SUPFAM" id="SSF53850">
    <property type="entry name" value="Periplasmic binding protein-like II"/>
    <property type="match status" value="1"/>
</dbReference>
<dbReference type="GO" id="GO:1904680">
    <property type="term" value="F:peptide transmembrane transporter activity"/>
    <property type="evidence" value="ECO:0007669"/>
    <property type="project" value="TreeGrafter"/>
</dbReference>
<dbReference type="CDD" id="cd08490">
    <property type="entry name" value="PBP2_NikA_DppA_OppA_like_3"/>
    <property type="match status" value="1"/>
</dbReference>
<dbReference type="NCBIfam" id="NF045468">
    <property type="entry name" value="Opp5A_nikA"/>
    <property type="match status" value="1"/>
</dbReference>
<dbReference type="PANTHER" id="PTHR30290:SF9">
    <property type="entry name" value="OLIGOPEPTIDE-BINDING PROTEIN APPA"/>
    <property type="match status" value="1"/>
</dbReference>
<proteinExistence type="inferred from homology"/>
<comment type="similarity">
    <text evidence="1">Belongs to the bacterial solute-binding protein 5 family.</text>
</comment>
<keyword evidence="3 4" id="KW-0732">Signal</keyword>
<dbReference type="InterPro" id="IPR039424">
    <property type="entry name" value="SBP_5"/>
</dbReference>
<feature type="domain" description="Solute-binding protein family 5" evidence="5">
    <location>
        <begin position="67"/>
        <end position="409"/>
    </location>
</feature>
<evidence type="ECO:0000313" key="6">
    <source>
        <dbReference type="EMBL" id="PTI75226.1"/>
    </source>
</evidence>
<evidence type="ECO:0000256" key="1">
    <source>
        <dbReference type="ARBA" id="ARBA00005695"/>
    </source>
</evidence>
<dbReference type="GO" id="GO:0015833">
    <property type="term" value="P:peptide transport"/>
    <property type="evidence" value="ECO:0007669"/>
    <property type="project" value="TreeGrafter"/>
</dbReference>
<dbReference type="EMBL" id="PZFQ01000025">
    <property type="protein sequence ID" value="PTI75226.1"/>
    <property type="molecule type" value="Genomic_DNA"/>
</dbReference>
<dbReference type="InterPro" id="IPR000914">
    <property type="entry name" value="SBP_5_dom"/>
</dbReference>
<evidence type="ECO:0000259" key="5">
    <source>
        <dbReference type="Pfam" id="PF00496"/>
    </source>
</evidence>
<evidence type="ECO:0000256" key="2">
    <source>
        <dbReference type="ARBA" id="ARBA00022448"/>
    </source>
</evidence>